<organism evidence="1 2">
    <name type="scientific">Rhodococcoides kroppenstedtii</name>
    <dbReference type="NCBI Taxonomy" id="293050"/>
    <lineage>
        <taxon>Bacteria</taxon>
        <taxon>Bacillati</taxon>
        <taxon>Actinomycetota</taxon>
        <taxon>Actinomycetes</taxon>
        <taxon>Mycobacteriales</taxon>
        <taxon>Nocardiaceae</taxon>
        <taxon>Rhodococcoides</taxon>
    </lineage>
</organism>
<evidence type="ECO:0008006" key="3">
    <source>
        <dbReference type="Google" id="ProtNLM"/>
    </source>
</evidence>
<accession>A0A1I0TD44</accession>
<reference evidence="1 2" key="1">
    <citation type="submission" date="2016-10" db="EMBL/GenBank/DDBJ databases">
        <authorList>
            <person name="de Groot N.N."/>
        </authorList>
    </citation>
    <scope>NUCLEOTIDE SEQUENCE [LARGE SCALE GENOMIC DNA]</scope>
    <source>
        <strain evidence="1 2">DSM 44908</strain>
    </source>
</reference>
<dbReference type="EMBL" id="FOJN01000005">
    <property type="protein sequence ID" value="SFA49493.1"/>
    <property type="molecule type" value="Genomic_DNA"/>
</dbReference>
<name>A0A1I0TD44_9NOCA</name>
<dbReference type="InterPro" id="IPR025447">
    <property type="entry name" value="DUF4192"/>
</dbReference>
<evidence type="ECO:0000313" key="1">
    <source>
        <dbReference type="EMBL" id="SFA49493.1"/>
    </source>
</evidence>
<sequence>MTRHPYAAHRRDDHPLDPPLRATVATVGDLLAAVPALLGFVPEHSIVLICLSRGSTTTVRMTVRQDLPDPPATGEVFHAIERCAQVCDREAYDAIVAVLVVGDRAPAQFDSLADDLHEVFDALDIEVLGVHVVPTITADAPWSSLGGDDRHGSLPDPLTSAVAASTVVSGRPIRSSRSDLLTVLAPASVDDCARFERHCAEVAEILAPLTPGELLAEVVDDVELLDLSGELDSVSAARAMAGLAVLSIRDALLGLAGTRLDATAGALWVELTRRTSGPQRAAPATMVAVWFYLRGDGPMAGTALEVALAADPGYRLAVLLDAALQNGLGPAVVTDLVDSARAVATGLGVRLPADG</sequence>
<evidence type="ECO:0000313" key="2">
    <source>
        <dbReference type="Proteomes" id="UP000182054"/>
    </source>
</evidence>
<gene>
    <name evidence="1" type="ORF">SAMN05444374_105214</name>
</gene>
<dbReference type="Proteomes" id="UP000182054">
    <property type="component" value="Unassembled WGS sequence"/>
</dbReference>
<protein>
    <recommendedName>
        <fullName evidence="3">DUF4192 domain-containing protein</fullName>
    </recommendedName>
</protein>
<dbReference type="Pfam" id="PF13830">
    <property type="entry name" value="DUF4192"/>
    <property type="match status" value="1"/>
</dbReference>
<dbReference type="RefSeq" id="WP_169817769.1">
    <property type="nucleotide sequence ID" value="NZ_FOJN01000005.1"/>
</dbReference>
<dbReference type="GeneID" id="85485663"/>
<dbReference type="AlphaFoldDB" id="A0A1I0TD44"/>
<proteinExistence type="predicted"/>